<dbReference type="InterPro" id="IPR042100">
    <property type="entry name" value="Bug_dom1"/>
</dbReference>
<dbReference type="InterPro" id="IPR005064">
    <property type="entry name" value="BUG"/>
</dbReference>
<dbReference type="PANTHER" id="PTHR42928:SF5">
    <property type="entry name" value="BLR1237 PROTEIN"/>
    <property type="match status" value="1"/>
</dbReference>
<gene>
    <name evidence="2" type="ORF">EV686_10869</name>
</gene>
<dbReference type="AlphaFoldDB" id="A0A4R3UT98"/>
<keyword evidence="2" id="KW-0675">Receptor</keyword>
<organism evidence="2 3">
    <name type="scientific">Paracandidimonas soli</name>
    <dbReference type="NCBI Taxonomy" id="1917182"/>
    <lineage>
        <taxon>Bacteria</taxon>
        <taxon>Pseudomonadati</taxon>
        <taxon>Pseudomonadota</taxon>
        <taxon>Betaproteobacteria</taxon>
        <taxon>Burkholderiales</taxon>
        <taxon>Alcaligenaceae</taxon>
        <taxon>Paracandidimonas</taxon>
    </lineage>
</organism>
<protein>
    <submittedName>
        <fullName evidence="2">Tripartite-type tricarboxylate transporter receptor subunit TctC</fullName>
    </submittedName>
</protein>
<dbReference type="Proteomes" id="UP000294692">
    <property type="component" value="Unassembled WGS sequence"/>
</dbReference>
<evidence type="ECO:0000256" key="1">
    <source>
        <dbReference type="ARBA" id="ARBA00006987"/>
    </source>
</evidence>
<dbReference type="PIRSF" id="PIRSF017082">
    <property type="entry name" value="YflP"/>
    <property type="match status" value="1"/>
</dbReference>
<dbReference type="EMBL" id="SMBX01000008">
    <property type="protein sequence ID" value="TCU95226.1"/>
    <property type="molecule type" value="Genomic_DNA"/>
</dbReference>
<comment type="similarity">
    <text evidence="1">Belongs to the UPF0065 (bug) family.</text>
</comment>
<dbReference type="RefSeq" id="WP_132477672.1">
    <property type="nucleotide sequence ID" value="NZ_JBHRVM010000001.1"/>
</dbReference>
<sequence length="326" mass="34511">MPVISRRQLLIGAAASLAVPSALVRAQSRDMSIIVAYPPGGSLDAMARMIAQHLGEKRGHSVVVDNKPGFSGNIGAQYVAKARPDGNTLLMTALTSYAINARLMGEKTGYDLLKGFEHVAIVGYLPNVLIVPASLGVDDLKSFIDLIKSRPGELSYGTTGNGSLEHIAGEMFKRATGIDIEPVPYKGSTPGVTDLIGGRIQAMFVNTSTAINNLQGGRIRVIGVAGPNRVAALPDVPTLREAGVEMSNDVVSIFGIAVPAGTPQEVVEQLNKDLNAALDNDDIKERFGGLGIELVSESAAYATKRIEDEVATWNRVLDETGITLHE</sequence>
<accession>A0A4R3UT98</accession>
<name>A0A4R3UT98_9BURK</name>
<dbReference type="CDD" id="cd07012">
    <property type="entry name" value="PBP2_Bug_TTT"/>
    <property type="match status" value="1"/>
</dbReference>
<dbReference type="SUPFAM" id="SSF53850">
    <property type="entry name" value="Periplasmic binding protein-like II"/>
    <property type="match status" value="1"/>
</dbReference>
<evidence type="ECO:0000313" key="2">
    <source>
        <dbReference type="EMBL" id="TCU95226.1"/>
    </source>
</evidence>
<dbReference type="Gene3D" id="3.40.190.150">
    <property type="entry name" value="Bordetella uptake gene, domain 1"/>
    <property type="match status" value="1"/>
</dbReference>
<evidence type="ECO:0000313" key="3">
    <source>
        <dbReference type="Proteomes" id="UP000294692"/>
    </source>
</evidence>
<proteinExistence type="inferred from homology"/>
<dbReference type="Gene3D" id="3.40.190.10">
    <property type="entry name" value="Periplasmic binding protein-like II"/>
    <property type="match status" value="1"/>
</dbReference>
<reference evidence="2 3" key="1">
    <citation type="submission" date="2019-03" db="EMBL/GenBank/DDBJ databases">
        <title>Genomic Encyclopedia of Type Strains, Phase IV (KMG-IV): sequencing the most valuable type-strain genomes for metagenomic binning, comparative biology and taxonomic classification.</title>
        <authorList>
            <person name="Goeker M."/>
        </authorList>
    </citation>
    <scope>NUCLEOTIDE SEQUENCE [LARGE SCALE GENOMIC DNA]</scope>
    <source>
        <strain evidence="2 3">DSM 100048</strain>
    </source>
</reference>
<keyword evidence="3" id="KW-1185">Reference proteome</keyword>
<dbReference type="Pfam" id="PF03401">
    <property type="entry name" value="TctC"/>
    <property type="match status" value="1"/>
</dbReference>
<comment type="caution">
    <text evidence="2">The sequence shown here is derived from an EMBL/GenBank/DDBJ whole genome shotgun (WGS) entry which is preliminary data.</text>
</comment>
<dbReference type="OrthoDB" id="8678477at2"/>
<dbReference type="PANTHER" id="PTHR42928">
    <property type="entry name" value="TRICARBOXYLATE-BINDING PROTEIN"/>
    <property type="match status" value="1"/>
</dbReference>